<feature type="region of interest" description="Disordered" evidence="1">
    <location>
        <begin position="1"/>
        <end position="20"/>
    </location>
</feature>
<keyword evidence="3" id="KW-1185">Reference proteome</keyword>
<feature type="compositionally biased region" description="Polar residues" evidence="1">
    <location>
        <begin position="100"/>
        <end position="110"/>
    </location>
</feature>
<feature type="compositionally biased region" description="Basic and acidic residues" evidence="1">
    <location>
        <begin position="159"/>
        <end position="174"/>
    </location>
</feature>
<dbReference type="EMBL" id="OX459121">
    <property type="protein sequence ID" value="CAI9104543.1"/>
    <property type="molecule type" value="Genomic_DNA"/>
</dbReference>
<organism evidence="2 3">
    <name type="scientific">Oldenlandia corymbosa var. corymbosa</name>
    <dbReference type="NCBI Taxonomy" id="529605"/>
    <lineage>
        <taxon>Eukaryota</taxon>
        <taxon>Viridiplantae</taxon>
        <taxon>Streptophyta</taxon>
        <taxon>Embryophyta</taxon>
        <taxon>Tracheophyta</taxon>
        <taxon>Spermatophyta</taxon>
        <taxon>Magnoliopsida</taxon>
        <taxon>eudicotyledons</taxon>
        <taxon>Gunneridae</taxon>
        <taxon>Pentapetalae</taxon>
        <taxon>asterids</taxon>
        <taxon>lamiids</taxon>
        <taxon>Gentianales</taxon>
        <taxon>Rubiaceae</taxon>
        <taxon>Rubioideae</taxon>
        <taxon>Spermacoceae</taxon>
        <taxon>Hedyotis-Oldenlandia complex</taxon>
        <taxon>Oldenlandia</taxon>
    </lineage>
</organism>
<feature type="compositionally biased region" description="Basic and acidic residues" evidence="1">
    <location>
        <begin position="464"/>
        <end position="474"/>
    </location>
</feature>
<feature type="region of interest" description="Disordered" evidence="1">
    <location>
        <begin position="154"/>
        <end position="174"/>
    </location>
</feature>
<feature type="region of interest" description="Disordered" evidence="1">
    <location>
        <begin position="424"/>
        <end position="447"/>
    </location>
</feature>
<dbReference type="InterPro" id="IPR037476">
    <property type="entry name" value="PCH1"/>
</dbReference>
<feature type="compositionally biased region" description="Polar residues" evidence="1">
    <location>
        <begin position="45"/>
        <end position="58"/>
    </location>
</feature>
<feature type="region of interest" description="Disordered" evidence="1">
    <location>
        <begin position="464"/>
        <end position="499"/>
    </location>
</feature>
<proteinExistence type="predicted"/>
<protein>
    <submittedName>
        <fullName evidence="2">OLC1v1003238C3</fullName>
    </submittedName>
</protein>
<evidence type="ECO:0000256" key="1">
    <source>
        <dbReference type="SAM" id="MobiDB-lite"/>
    </source>
</evidence>
<feature type="compositionally biased region" description="Basic and acidic residues" evidence="1">
    <location>
        <begin position="432"/>
        <end position="447"/>
    </location>
</feature>
<gene>
    <name evidence="2" type="ORF">OLC1_LOCUS13448</name>
</gene>
<dbReference type="AlphaFoldDB" id="A0AAV1DA84"/>
<dbReference type="Proteomes" id="UP001161247">
    <property type="component" value="Chromosome 4"/>
</dbReference>
<evidence type="ECO:0000313" key="3">
    <source>
        <dbReference type="Proteomes" id="UP001161247"/>
    </source>
</evidence>
<dbReference type="PANTHER" id="PTHR36062">
    <property type="entry name" value="OS01G0687300 PROTEIN"/>
    <property type="match status" value="1"/>
</dbReference>
<feature type="compositionally biased region" description="Polar residues" evidence="1">
    <location>
        <begin position="8"/>
        <end position="20"/>
    </location>
</feature>
<feature type="compositionally biased region" description="Basic and acidic residues" evidence="1">
    <location>
        <begin position="520"/>
        <end position="529"/>
    </location>
</feature>
<name>A0AAV1DA84_OLDCO</name>
<dbReference type="PANTHER" id="PTHR36062:SF1">
    <property type="entry name" value="OS01G0687300 PROTEIN"/>
    <property type="match status" value="1"/>
</dbReference>
<sequence length="745" mass="81965">MSEHFAYTRNNSAGNSRQSMHSYHSDWMSHWTQRNKESDRVSIDYPSTSGKETASNACSPARGPAGISPGCSKMKIKGLRKSSPIAGKGTRTILPVPMGDSNSNGESTSNTRDRHAASDLGALRAHHNKHNLDFNSTALSLKCYTATPLAVVPDANRNPSKDGHFEAEGTSDNTKEHVKTYPFLGNSSYTLLRPLSKDLNVSSTEMMQHRSDKMNELLPFFPSRVGRPALAPEEHLPVTNPSSLDSVRMNFQRHSTFLARDDKLECHSKAGRCLPSNQQQKNASLSETEPCKFNSRLPEASQHKFQEKHNASGIRIFWNQSHHSVVAESGNLYNACSSSPKFPNSLQDLESMRICGTTLDSGVGLPEIQPRFSLKSAMGADFDSYRLKASLRNLRESAGFSRNAFLQLCGMPCLGTGRRGVKIESLGSSSDSEGKEKVDHSGKSNDVELEKAFDDSVSCKGKQVRDDCDQKNESSAETDTMDLDDFSEKKPSGINSSGASEVLKLGLGTSQFSVGSTSEYKQKDHKQSAKELQFPGLPAPKNKDASSSRTQSLDIETFFSLCRSDQCQGGSAVLEPGSRWIKRLRLSDSEPCPFGTKHLTMEKLSSHEKGSPRKSLKGRLSCSEPTISELHGKELMVLDMTRGPVRCTDSSSVDKTQKEGRLALNSQSWIRRWSQNQSATQQKKPEGLVNCEPQRSKLASEDLQERQLPSVGAMALMGKAMRGFQPCDLQKKGPVIVWNTRNSKT</sequence>
<dbReference type="GO" id="GO:0010099">
    <property type="term" value="P:regulation of photomorphogenesis"/>
    <property type="evidence" value="ECO:0007669"/>
    <property type="project" value="InterPro"/>
</dbReference>
<evidence type="ECO:0000313" key="2">
    <source>
        <dbReference type="EMBL" id="CAI9104543.1"/>
    </source>
</evidence>
<feature type="region of interest" description="Disordered" evidence="1">
    <location>
        <begin position="516"/>
        <end position="550"/>
    </location>
</feature>
<reference evidence="2" key="1">
    <citation type="submission" date="2023-03" db="EMBL/GenBank/DDBJ databases">
        <authorList>
            <person name="Julca I."/>
        </authorList>
    </citation>
    <scope>NUCLEOTIDE SEQUENCE</scope>
</reference>
<accession>A0AAV1DA84</accession>
<feature type="region of interest" description="Disordered" evidence="1">
    <location>
        <begin position="38"/>
        <end position="115"/>
    </location>
</feature>